<dbReference type="AlphaFoldDB" id="A0A2G8S7R2"/>
<feature type="domain" description="Small EDRK-rich factor-like N-terminal" evidence="2">
    <location>
        <begin position="1"/>
        <end position="34"/>
    </location>
</feature>
<dbReference type="EMBL" id="AYKW01000020">
    <property type="protein sequence ID" value="PIL29588.1"/>
    <property type="molecule type" value="Genomic_DNA"/>
</dbReference>
<dbReference type="InterPro" id="IPR039438">
    <property type="entry name" value="At2g23090-like_Znf"/>
</dbReference>
<evidence type="ECO:0000313" key="4">
    <source>
        <dbReference type="EMBL" id="PIL29588.1"/>
    </source>
</evidence>
<sequence length="74" mass="7965">MGNGAKAQQKRERNAGKAANTAKSQSKTNQAAMNIVCTVCRQAFLLTTRGPALEEHAQNKHSKSLADCFPTYGN</sequence>
<evidence type="ECO:0000259" key="2">
    <source>
        <dbReference type="Pfam" id="PF04419"/>
    </source>
</evidence>
<name>A0A2G8S7R2_9APHY</name>
<accession>A0A2G8S7R2</accession>
<feature type="region of interest" description="Disordered" evidence="1">
    <location>
        <begin position="55"/>
        <end position="74"/>
    </location>
</feature>
<dbReference type="Pfam" id="PF04419">
    <property type="entry name" value="SERF-like_N"/>
    <property type="match status" value="1"/>
</dbReference>
<dbReference type="Proteomes" id="UP000230002">
    <property type="component" value="Unassembled WGS sequence"/>
</dbReference>
<dbReference type="InterPro" id="IPR026939">
    <property type="entry name" value="ZNF706/At2g23090_sf"/>
</dbReference>
<reference evidence="4 5" key="1">
    <citation type="journal article" date="2015" name="Sci. Rep.">
        <title>Chromosome-level genome map provides insights into diverse defense mechanisms in the medicinal fungus Ganoderma sinense.</title>
        <authorList>
            <person name="Zhu Y."/>
            <person name="Xu J."/>
            <person name="Sun C."/>
            <person name="Zhou S."/>
            <person name="Xu H."/>
            <person name="Nelson D.R."/>
            <person name="Qian J."/>
            <person name="Song J."/>
            <person name="Luo H."/>
            <person name="Xiang L."/>
            <person name="Li Y."/>
            <person name="Xu Z."/>
            <person name="Ji A."/>
            <person name="Wang L."/>
            <person name="Lu S."/>
            <person name="Hayward A."/>
            <person name="Sun W."/>
            <person name="Li X."/>
            <person name="Schwartz D.C."/>
            <person name="Wang Y."/>
            <person name="Chen S."/>
        </authorList>
    </citation>
    <scope>NUCLEOTIDE SEQUENCE [LARGE SCALE GENOMIC DNA]</scope>
    <source>
        <strain evidence="4 5">ZZ0214-1</strain>
    </source>
</reference>
<gene>
    <name evidence="4" type="ORF">GSI_08224</name>
</gene>
<dbReference type="SUPFAM" id="SSF118359">
    <property type="entry name" value="Expressed protein At2g23090/F21P24.15"/>
    <property type="match status" value="1"/>
</dbReference>
<dbReference type="Gene3D" id="4.10.1050.10">
    <property type="entry name" value="At2g23090-like"/>
    <property type="match status" value="1"/>
</dbReference>
<dbReference type="InterPro" id="IPR007513">
    <property type="entry name" value="SERF-like_N"/>
</dbReference>
<dbReference type="InterPro" id="IPR039713">
    <property type="entry name" value="At2g23090-like"/>
</dbReference>
<dbReference type="PANTHER" id="PTHR33788:SF1">
    <property type="entry name" value="ZINC-BINDING PROTEIN"/>
    <property type="match status" value="1"/>
</dbReference>
<dbReference type="PANTHER" id="PTHR33788">
    <property type="entry name" value="OS07G0114300 PROTEIN"/>
    <property type="match status" value="1"/>
</dbReference>
<dbReference type="OrthoDB" id="370932at2759"/>
<feature type="domain" description="At2g23090-like zinc-binding" evidence="3">
    <location>
        <begin position="37"/>
        <end position="71"/>
    </location>
</feature>
<keyword evidence="5" id="KW-1185">Reference proteome</keyword>
<evidence type="ECO:0000256" key="1">
    <source>
        <dbReference type="SAM" id="MobiDB-lite"/>
    </source>
</evidence>
<evidence type="ECO:0000259" key="3">
    <source>
        <dbReference type="Pfam" id="PF12907"/>
    </source>
</evidence>
<feature type="region of interest" description="Disordered" evidence="1">
    <location>
        <begin position="1"/>
        <end position="29"/>
    </location>
</feature>
<comment type="caution">
    <text evidence="4">The sequence shown here is derived from an EMBL/GenBank/DDBJ whole genome shotgun (WGS) entry which is preliminary data.</text>
</comment>
<evidence type="ECO:0000313" key="5">
    <source>
        <dbReference type="Proteomes" id="UP000230002"/>
    </source>
</evidence>
<organism evidence="4 5">
    <name type="scientific">Ganoderma sinense ZZ0214-1</name>
    <dbReference type="NCBI Taxonomy" id="1077348"/>
    <lineage>
        <taxon>Eukaryota</taxon>
        <taxon>Fungi</taxon>
        <taxon>Dikarya</taxon>
        <taxon>Basidiomycota</taxon>
        <taxon>Agaricomycotina</taxon>
        <taxon>Agaricomycetes</taxon>
        <taxon>Polyporales</taxon>
        <taxon>Polyporaceae</taxon>
        <taxon>Ganoderma</taxon>
    </lineage>
</organism>
<protein>
    <submittedName>
        <fullName evidence="4">Uncharacterized protein</fullName>
    </submittedName>
</protein>
<proteinExistence type="predicted"/>
<dbReference type="Pfam" id="PF12907">
    <property type="entry name" value="zf-met2"/>
    <property type="match status" value="1"/>
</dbReference>